<dbReference type="GO" id="GO:0046872">
    <property type="term" value="F:metal ion binding"/>
    <property type="evidence" value="ECO:0007669"/>
    <property type="project" value="UniProtKB-KW"/>
</dbReference>
<keyword evidence="3" id="KW-0479">Metal-binding</keyword>
<reference evidence="15 16" key="1">
    <citation type="journal article" date="2018" name="Int. J. Syst. Evol. Microbiol.">
        <title>Methylomusa anaerophila gen. nov., sp. nov., an anaerobic methanol-utilizing bacterium isolated from a microbial fuel cell.</title>
        <authorList>
            <person name="Amano N."/>
            <person name="Yamamuro A."/>
            <person name="Miyahara M."/>
            <person name="Kouzuma A."/>
            <person name="Abe T."/>
            <person name="Watanabe K."/>
        </authorList>
    </citation>
    <scope>NUCLEOTIDE SEQUENCE [LARGE SCALE GENOMIC DNA]</scope>
    <source>
        <strain evidence="15 16">MMFC1</strain>
    </source>
</reference>
<dbReference type="Gene3D" id="3.40.50.300">
    <property type="entry name" value="P-loop containing nucleotide triphosphate hydrolases"/>
    <property type="match status" value="4"/>
</dbReference>
<keyword evidence="10" id="KW-0408">Iron</keyword>
<evidence type="ECO:0000256" key="12">
    <source>
        <dbReference type="ARBA" id="ARBA00023125"/>
    </source>
</evidence>
<evidence type="ECO:0000256" key="8">
    <source>
        <dbReference type="ARBA" id="ARBA00022839"/>
    </source>
</evidence>
<evidence type="ECO:0000256" key="13">
    <source>
        <dbReference type="ARBA" id="ARBA00023204"/>
    </source>
</evidence>
<evidence type="ECO:0000256" key="4">
    <source>
        <dbReference type="ARBA" id="ARBA00022741"/>
    </source>
</evidence>
<feature type="domain" description="UvrD-like helicase C-terminal" evidence="14">
    <location>
        <begin position="285"/>
        <end position="601"/>
    </location>
</feature>
<proteinExistence type="predicted"/>
<dbReference type="PROSITE" id="PS51217">
    <property type="entry name" value="UVRD_HELICASE_CTER"/>
    <property type="match status" value="1"/>
</dbReference>
<dbReference type="Gene3D" id="6.10.140.1030">
    <property type="match status" value="1"/>
</dbReference>
<evidence type="ECO:0000256" key="3">
    <source>
        <dbReference type="ARBA" id="ARBA00022723"/>
    </source>
</evidence>
<evidence type="ECO:0000256" key="11">
    <source>
        <dbReference type="ARBA" id="ARBA00023014"/>
    </source>
</evidence>
<evidence type="ECO:0000256" key="7">
    <source>
        <dbReference type="ARBA" id="ARBA00022806"/>
    </source>
</evidence>
<dbReference type="GO" id="GO:0004386">
    <property type="term" value="F:helicase activity"/>
    <property type="evidence" value="ECO:0007669"/>
    <property type="project" value="UniProtKB-KW"/>
</dbReference>
<gene>
    <name evidence="15" type="primary">addB</name>
    <name evidence="15" type="ORF">MAMMFC1_01121</name>
</gene>
<evidence type="ECO:0000256" key="9">
    <source>
        <dbReference type="ARBA" id="ARBA00022840"/>
    </source>
</evidence>
<dbReference type="InterPro" id="IPR014140">
    <property type="entry name" value="DNA_helicase_suAddB"/>
</dbReference>
<dbReference type="SUPFAM" id="SSF52540">
    <property type="entry name" value="P-loop containing nucleoside triphosphate hydrolases"/>
    <property type="match status" value="2"/>
</dbReference>
<keyword evidence="6 15" id="KW-0378">Hydrolase</keyword>
<evidence type="ECO:0000256" key="2">
    <source>
        <dbReference type="ARBA" id="ARBA00022722"/>
    </source>
</evidence>
<evidence type="ECO:0000313" key="16">
    <source>
        <dbReference type="Proteomes" id="UP000276437"/>
    </source>
</evidence>
<dbReference type="GO" id="GO:0003677">
    <property type="term" value="F:DNA binding"/>
    <property type="evidence" value="ECO:0007669"/>
    <property type="project" value="UniProtKB-KW"/>
</dbReference>
<dbReference type="EMBL" id="AP018449">
    <property type="protein sequence ID" value="BBB90470.1"/>
    <property type="molecule type" value="Genomic_DNA"/>
</dbReference>
<evidence type="ECO:0000256" key="6">
    <source>
        <dbReference type="ARBA" id="ARBA00022801"/>
    </source>
</evidence>
<keyword evidence="12" id="KW-0238">DNA-binding</keyword>
<protein>
    <submittedName>
        <fullName evidence="15">ATP-dependent helicase/deoxyribonuclease subunit B</fullName>
        <ecNumber evidence="15">3.1.-.-</ecNumber>
    </submittedName>
</protein>
<keyword evidence="11" id="KW-0411">Iron-sulfur</keyword>
<dbReference type="PANTHER" id="PTHR30591">
    <property type="entry name" value="RECBCD ENZYME SUBUNIT RECC"/>
    <property type="match status" value="1"/>
</dbReference>
<dbReference type="GO" id="GO:0004527">
    <property type="term" value="F:exonuclease activity"/>
    <property type="evidence" value="ECO:0007669"/>
    <property type="project" value="UniProtKB-KW"/>
</dbReference>
<dbReference type="NCBIfam" id="TIGR02773">
    <property type="entry name" value="addB_Gpos"/>
    <property type="match status" value="1"/>
</dbReference>
<dbReference type="RefSeq" id="WP_126307205.1">
    <property type="nucleotide sequence ID" value="NZ_AP018449.1"/>
</dbReference>
<accession>A0A348AHC2</accession>
<dbReference type="GO" id="GO:0000724">
    <property type="term" value="P:double-strand break repair via homologous recombination"/>
    <property type="evidence" value="ECO:0007669"/>
    <property type="project" value="InterPro"/>
</dbReference>
<dbReference type="EC" id="3.1.-.-" evidence="15"/>
<keyword evidence="1" id="KW-0004">4Fe-4S</keyword>
<name>A0A348AHC2_9FIRM</name>
<keyword evidence="5" id="KW-0227">DNA damage</keyword>
<organism evidence="15 16">
    <name type="scientific">Methylomusa anaerophila</name>
    <dbReference type="NCBI Taxonomy" id="1930071"/>
    <lineage>
        <taxon>Bacteria</taxon>
        <taxon>Bacillati</taxon>
        <taxon>Bacillota</taxon>
        <taxon>Negativicutes</taxon>
        <taxon>Selenomonadales</taxon>
        <taxon>Sporomusaceae</taxon>
        <taxon>Methylomusa</taxon>
    </lineage>
</organism>
<evidence type="ECO:0000313" key="15">
    <source>
        <dbReference type="EMBL" id="BBB90470.1"/>
    </source>
</evidence>
<dbReference type="InterPro" id="IPR014017">
    <property type="entry name" value="DNA_helicase_UvrD-like_C"/>
</dbReference>
<dbReference type="InterPro" id="IPR049035">
    <property type="entry name" value="ADDB_N"/>
</dbReference>
<keyword evidence="2" id="KW-0540">Nuclease</keyword>
<evidence type="ECO:0000256" key="1">
    <source>
        <dbReference type="ARBA" id="ARBA00022485"/>
    </source>
</evidence>
<dbReference type="AlphaFoldDB" id="A0A348AHC2"/>
<dbReference type="Pfam" id="PF12705">
    <property type="entry name" value="PDDEXK_1"/>
    <property type="match status" value="1"/>
</dbReference>
<evidence type="ECO:0000256" key="10">
    <source>
        <dbReference type="ARBA" id="ARBA00023004"/>
    </source>
</evidence>
<keyword evidence="8" id="KW-0269">Exonuclease</keyword>
<dbReference type="InterPro" id="IPR027417">
    <property type="entry name" value="P-loop_NTPase"/>
</dbReference>
<sequence length="1184" mass="132868">MSLRLVLGRAGCGKTRRCLDEILAKLAESPDGRPLILIVPEQATFEVERLLAAACPAGGFTRAYVLGFRRLAYRVLGETGGGARPHITELGKRMALSRILLEHKDRLKLLGRAAGERTFAETLAGLIKEFKNYGVKPEALAALADNQLKEGAEGPLGSKLSDLAFLYGKFEEFLKERYTDPEDYLSLLALKVPAAELIRQAEIWVDGFAWFTPQEYAVLAAILTTACSLTLTLCLSRPEEAGHRHQESLFHRQWDTRRKLLTLAGGLHIPVEEEELVRRERFSHQPILGYIEEFFAPQSLKVAKWDKDQAGLVVAEAANRRTETEAIAREMIRLSREQGFRWREMAVLLRDADNYRELMATVLADYDIPFFSDNSRPAVHHPLAELLRSSLDIILEKWSYEPVFRALKTDLLPVTRDEVDRLENYCLEFGIRGSRWTKPDPWTFRRRFSLDEDEWRDEKDAADEQENEFLKSIHDIRLRATEALIKFSRRLEAGDRHPAPVRDLVTAVYDLLVELNVPAALAEWAEAAEKEGDLEQAREHSQIWPAVMELLDQMAEAFAGQELSLTAFAGILGEGLEGLKLNLIPPGLDYVTVTALERTRRQNIKAAFVPGINDGFLPRRRKDEGLLTDKEREALLGQGVELAAGATADAFAEQFLVYTALTRSSHYLWLSYPLADAEGKALAPSLVIRRIREITGLQPVSYPVEPEPGREKEYIARTDRALALLAGALRLYKTTGNMSPVWWDVYNWAVRRGSLKNSGRSPLAGLFHHNQADRLDYGLAGPLYRKNNRLRGSVTRFENFRACPFRHFAQYGLGLKERAVHKLRSPDLGQFLHAVLKMFGDRVAAAGLNWSDVTYDQADVLCGEIVTELAPRLQNEILVSSRQHEHLLSRLERRAYKSICRLIDWAKVSRFKPLTLEQSFGRGLNALPPLAFTLADGSILELAGQIDRLDVAVHAGRKYALVIDYKSGGAWLSLEEVYYGLKLQLLTYLLVATGRREEALLPAGVLYCFLKNPTVVGPASLSPAQMAARANSQLKMPGWLLADPDVVKLLEETIAGHSEFFKVGLGAKGFYKNSLEQLKTAEEFSLLLRHAARELKTIGTAILAGDIRIRPYRLAKKSPCSYCPYPAVCQFDRRLPENECNPLPRLSDEAAMNLIRQALSVVAAAAPKDANVLWQQSPKKGGDE</sequence>
<keyword evidence="13" id="KW-0234">DNA repair</keyword>
<keyword evidence="7 15" id="KW-0347">Helicase</keyword>
<dbReference type="GO" id="GO:0051539">
    <property type="term" value="F:4 iron, 4 sulfur cluster binding"/>
    <property type="evidence" value="ECO:0007669"/>
    <property type="project" value="UniProtKB-KW"/>
</dbReference>
<dbReference type="InterPro" id="IPR038726">
    <property type="entry name" value="PDDEXK_AddAB-type"/>
</dbReference>
<keyword evidence="16" id="KW-1185">Reference proteome</keyword>
<keyword evidence="4" id="KW-0547">Nucleotide-binding</keyword>
<dbReference type="OrthoDB" id="9758506at2"/>
<keyword evidence="9" id="KW-0067">ATP-binding</keyword>
<dbReference type="Pfam" id="PF21445">
    <property type="entry name" value="ADDB_N"/>
    <property type="match status" value="1"/>
</dbReference>
<dbReference type="Proteomes" id="UP000276437">
    <property type="component" value="Chromosome"/>
</dbReference>
<evidence type="ECO:0000256" key="5">
    <source>
        <dbReference type="ARBA" id="ARBA00022763"/>
    </source>
</evidence>
<dbReference type="GO" id="GO:0005524">
    <property type="term" value="F:ATP binding"/>
    <property type="evidence" value="ECO:0007669"/>
    <property type="project" value="UniProtKB-KW"/>
</dbReference>
<dbReference type="PANTHER" id="PTHR30591:SF1">
    <property type="entry name" value="RECBCD ENZYME SUBUNIT RECC"/>
    <property type="match status" value="1"/>
</dbReference>
<dbReference type="KEGG" id="mana:MAMMFC1_01121"/>
<evidence type="ECO:0000259" key="14">
    <source>
        <dbReference type="PROSITE" id="PS51217"/>
    </source>
</evidence>